<feature type="transmembrane region" description="Helical" evidence="1">
    <location>
        <begin position="91"/>
        <end position="108"/>
    </location>
</feature>
<dbReference type="EMBL" id="JBHSNO010000005">
    <property type="protein sequence ID" value="MFC5588501.1"/>
    <property type="molecule type" value="Genomic_DNA"/>
</dbReference>
<dbReference type="Proteomes" id="UP001596109">
    <property type="component" value="Unassembled WGS sequence"/>
</dbReference>
<name>A0ABW0TIE9_9BACL</name>
<evidence type="ECO:0000313" key="3">
    <source>
        <dbReference type="EMBL" id="MFC5588501.1"/>
    </source>
</evidence>
<accession>A0ABW0TIE9</accession>
<feature type="transmembrane region" description="Helical" evidence="1">
    <location>
        <begin position="308"/>
        <end position="326"/>
    </location>
</feature>
<comment type="caution">
    <text evidence="3">The sequence shown here is derived from an EMBL/GenBank/DDBJ whole genome shotgun (WGS) entry which is preliminary data.</text>
</comment>
<sequence length="400" mass="45888">MEKRIHIIDGMRGFSLFGILLANLLIFQYGLWGKDEIHLFPLSPLDKNFYAFTKIAIESSFMPIFTFLFGYSMMMMRERFAHNNLRIKWHLFRRSCLLVIIGILHATFLWDGDILLLYGVMGLFLLVFVNRKAKTLLIWGSVLFLAIAFLNLYPTEDEELLEPALLTSYIHTTTEVYQTGSYSEITTYRNHSEDPLSQSMSEGEIGAILLLMPFTIAPMFLFGMYAAKRGFFRRPQQEKRHYLIGAVIGLILGLGMKAYGYFLAQTSFVMIGGIILAFGYISLIGLLYSKFPTSRLVMYFEQVGKLSLTNYIFQTVICTTVFYGYGFGLFGKVGVFEAMLFGILIFVMQIAFSCLYIKYFRYGPLEKIVRIGTYLSFSNKPKKRKGARKSSSEQNLLNEL</sequence>
<organism evidence="3 4">
    <name type="scientific">Sporosarcina soli</name>
    <dbReference type="NCBI Taxonomy" id="334736"/>
    <lineage>
        <taxon>Bacteria</taxon>
        <taxon>Bacillati</taxon>
        <taxon>Bacillota</taxon>
        <taxon>Bacilli</taxon>
        <taxon>Bacillales</taxon>
        <taxon>Caryophanaceae</taxon>
        <taxon>Sporosarcina</taxon>
    </lineage>
</organism>
<evidence type="ECO:0000256" key="1">
    <source>
        <dbReference type="SAM" id="Phobius"/>
    </source>
</evidence>
<keyword evidence="1" id="KW-1133">Transmembrane helix</keyword>
<feature type="transmembrane region" description="Helical" evidence="1">
    <location>
        <begin position="205"/>
        <end position="227"/>
    </location>
</feature>
<dbReference type="PANTHER" id="PTHR30590:SF2">
    <property type="entry name" value="INNER MEMBRANE PROTEIN"/>
    <property type="match status" value="1"/>
</dbReference>
<feature type="transmembrane region" description="Helical" evidence="1">
    <location>
        <begin position="114"/>
        <end position="129"/>
    </location>
</feature>
<feature type="transmembrane region" description="Helical" evidence="1">
    <location>
        <begin position="338"/>
        <end position="357"/>
    </location>
</feature>
<evidence type="ECO:0000313" key="4">
    <source>
        <dbReference type="Proteomes" id="UP001596109"/>
    </source>
</evidence>
<keyword evidence="4" id="KW-1185">Reference proteome</keyword>
<dbReference type="Pfam" id="PF04235">
    <property type="entry name" value="DUF418"/>
    <property type="match status" value="1"/>
</dbReference>
<reference evidence="4" key="1">
    <citation type="journal article" date="2019" name="Int. J. Syst. Evol. Microbiol.">
        <title>The Global Catalogue of Microorganisms (GCM) 10K type strain sequencing project: providing services to taxonomists for standard genome sequencing and annotation.</title>
        <authorList>
            <consortium name="The Broad Institute Genomics Platform"/>
            <consortium name="The Broad Institute Genome Sequencing Center for Infectious Disease"/>
            <person name="Wu L."/>
            <person name="Ma J."/>
        </authorList>
    </citation>
    <scope>NUCLEOTIDE SEQUENCE [LARGE SCALE GENOMIC DNA]</scope>
    <source>
        <strain evidence="4">CGMCC 4.1434</strain>
    </source>
</reference>
<proteinExistence type="predicted"/>
<feature type="transmembrane region" description="Helical" evidence="1">
    <location>
        <begin position="242"/>
        <end position="262"/>
    </location>
</feature>
<evidence type="ECO:0000259" key="2">
    <source>
        <dbReference type="Pfam" id="PF04235"/>
    </source>
</evidence>
<gene>
    <name evidence="3" type="ORF">ACFPRA_06365</name>
</gene>
<dbReference type="InterPro" id="IPR052529">
    <property type="entry name" value="Bact_Transport_Assoc"/>
</dbReference>
<dbReference type="InterPro" id="IPR007349">
    <property type="entry name" value="DUF418"/>
</dbReference>
<feature type="transmembrane region" description="Helical" evidence="1">
    <location>
        <begin position="136"/>
        <end position="153"/>
    </location>
</feature>
<keyword evidence="1" id="KW-0812">Transmembrane</keyword>
<keyword evidence="1" id="KW-0472">Membrane</keyword>
<dbReference type="RefSeq" id="WP_381431845.1">
    <property type="nucleotide sequence ID" value="NZ_JBHSNO010000005.1"/>
</dbReference>
<feature type="transmembrane region" description="Helical" evidence="1">
    <location>
        <begin position="51"/>
        <end position="71"/>
    </location>
</feature>
<protein>
    <submittedName>
        <fullName evidence="3">DUF418 domain-containing protein</fullName>
    </submittedName>
</protein>
<feature type="transmembrane region" description="Helical" evidence="1">
    <location>
        <begin position="12"/>
        <end position="31"/>
    </location>
</feature>
<feature type="transmembrane region" description="Helical" evidence="1">
    <location>
        <begin position="268"/>
        <end position="288"/>
    </location>
</feature>
<feature type="domain" description="DUF418" evidence="2">
    <location>
        <begin position="226"/>
        <end position="375"/>
    </location>
</feature>
<dbReference type="PANTHER" id="PTHR30590">
    <property type="entry name" value="INNER MEMBRANE PROTEIN"/>
    <property type="match status" value="1"/>
</dbReference>